<comment type="caution">
    <text evidence="2">The sequence shown here is derived from an EMBL/GenBank/DDBJ whole genome shotgun (WGS) entry which is preliminary data.</text>
</comment>
<evidence type="ECO:0000259" key="1">
    <source>
        <dbReference type="PROSITE" id="PS51186"/>
    </source>
</evidence>
<reference evidence="3" key="1">
    <citation type="submission" date="2020-07" db="EMBL/GenBank/DDBJ databases">
        <authorList>
            <person name="Partida-Martinez L."/>
            <person name="Huntemann M."/>
            <person name="Clum A."/>
            <person name="Wang J."/>
            <person name="Palaniappan K."/>
            <person name="Ritter S."/>
            <person name="Chen I.-M."/>
            <person name="Stamatis D."/>
            <person name="Reddy T."/>
            <person name="O'Malley R."/>
            <person name="Daum C."/>
            <person name="Shapiro N."/>
            <person name="Ivanova N."/>
            <person name="Kyrpides N."/>
            <person name="Woyke T."/>
        </authorList>
    </citation>
    <scope>NUCLEOTIDE SEQUENCE [LARGE SCALE GENOMIC DNA]</scope>
    <source>
        <strain evidence="3">AT2.8</strain>
    </source>
</reference>
<name>A0A852T8P5_9BACI</name>
<evidence type="ECO:0000313" key="2">
    <source>
        <dbReference type="EMBL" id="NYE04209.1"/>
    </source>
</evidence>
<feature type="domain" description="N-acetyltransferase" evidence="1">
    <location>
        <begin position="115"/>
        <end position="250"/>
    </location>
</feature>
<protein>
    <submittedName>
        <fullName evidence="2">GNAT superfamily N-acetyltransferase</fullName>
    </submittedName>
</protein>
<dbReference type="Proteomes" id="UP000548423">
    <property type="component" value="Unassembled WGS sequence"/>
</dbReference>
<dbReference type="Gene3D" id="3.40.630.30">
    <property type="match status" value="1"/>
</dbReference>
<dbReference type="GO" id="GO:0016747">
    <property type="term" value="F:acyltransferase activity, transferring groups other than amino-acyl groups"/>
    <property type="evidence" value="ECO:0007669"/>
    <property type="project" value="InterPro"/>
</dbReference>
<reference evidence="3" key="2">
    <citation type="submission" date="2020-08" db="EMBL/GenBank/DDBJ databases">
        <title>The Agave Microbiome: Exploring the role of microbial communities in plant adaptations to desert environments.</title>
        <authorList>
            <person name="Partida-Martinez L.P."/>
        </authorList>
    </citation>
    <scope>NUCLEOTIDE SEQUENCE [LARGE SCALE GENOMIC DNA]</scope>
    <source>
        <strain evidence="3">AT2.8</strain>
    </source>
</reference>
<dbReference type="SUPFAM" id="SSF55729">
    <property type="entry name" value="Acyl-CoA N-acyltransferases (Nat)"/>
    <property type="match status" value="1"/>
</dbReference>
<dbReference type="Pfam" id="PF00583">
    <property type="entry name" value="Acetyltransf_1"/>
    <property type="match status" value="1"/>
</dbReference>
<evidence type="ECO:0000313" key="3">
    <source>
        <dbReference type="Proteomes" id="UP000548423"/>
    </source>
</evidence>
<proteinExistence type="predicted"/>
<dbReference type="EMBL" id="JACCBX010000002">
    <property type="protein sequence ID" value="NYE04209.1"/>
    <property type="molecule type" value="Genomic_DNA"/>
</dbReference>
<sequence length="250" mass="29550">MQITFDNIFIHSHVAAENSLYKHYHFPEMLSRYDSNYIEFKTFPALEEFKEAERYLRDFHRKNGQKHVKFKFPVNEKIPAKLVNYLNQKNYDIGFLELYSIEPNHFPKVKDHPDIEVQIVTNQNLKSFLALQYQQDIVFGSNFANQKVELNKWIYENPNFMQLLALYKGTPAGTVDVIISKDTAEIDNLGVDEAFQKKGIGTRIQKFVMDTFHDKTVILVADGQDTPKEMYKRQNYQYLGYQYYTQKVED</sequence>
<dbReference type="AlphaFoldDB" id="A0A852T8P5"/>
<accession>A0A852T8P5</accession>
<gene>
    <name evidence="2" type="ORF">F4694_000953</name>
</gene>
<dbReference type="CDD" id="cd04301">
    <property type="entry name" value="NAT_SF"/>
    <property type="match status" value="1"/>
</dbReference>
<dbReference type="Pfam" id="PF18467">
    <property type="entry name" value="DUF5613"/>
    <property type="match status" value="1"/>
</dbReference>
<dbReference type="PROSITE" id="PS51186">
    <property type="entry name" value="GNAT"/>
    <property type="match status" value="1"/>
</dbReference>
<dbReference type="InterPro" id="IPR040549">
    <property type="entry name" value="DUF5613"/>
</dbReference>
<dbReference type="InterPro" id="IPR000182">
    <property type="entry name" value="GNAT_dom"/>
</dbReference>
<dbReference type="InterPro" id="IPR016181">
    <property type="entry name" value="Acyl_CoA_acyltransferase"/>
</dbReference>
<organism evidence="2 3">
    <name type="scientific">Neobacillus niacini</name>
    <dbReference type="NCBI Taxonomy" id="86668"/>
    <lineage>
        <taxon>Bacteria</taxon>
        <taxon>Bacillati</taxon>
        <taxon>Bacillota</taxon>
        <taxon>Bacilli</taxon>
        <taxon>Bacillales</taxon>
        <taxon>Bacillaceae</taxon>
        <taxon>Neobacillus</taxon>
    </lineage>
</organism>